<gene>
    <name evidence="6" type="ORF">E3P99_02030</name>
</gene>
<dbReference type="Pfam" id="PF00400">
    <property type="entry name" value="WD40"/>
    <property type="match status" value="6"/>
</dbReference>
<dbReference type="InterPro" id="IPR019775">
    <property type="entry name" value="WD40_repeat_CS"/>
</dbReference>
<dbReference type="InterPro" id="IPR036285">
    <property type="entry name" value="PRP4-like_sf"/>
</dbReference>
<dbReference type="PANTHER" id="PTHR19846:SF0">
    <property type="entry name" value="PRE-MRNA PROCESSING FACTOR 4"/>
    <property type="match status" value="1"/>
</dbReference>
<evidence type="ECO:0000259" key="5">
    <source>
        <dbReference type="SMART" id="SM00500"/>
    </source>
</evidence>
<feature type="domain" description="Pre-mRNA processing factor 4 (PRP4)-like" evidence="5">
    <location>
        <begin position="46"/>
        <end position="98"/>
    </location>
</feature>
<dbReference type="AlphaFoldDB" id="A0A4T0FLV6"/>
<dbReference type="Pfam" id="PF08799">
    <property type="entry name" value="PRP4"/>
    <property type="match status" value="1"/>
</dbReference>
<dbReference type="Gene3D" id="4.10.280.110">
    <property type="entry name" value="Pre-mRNA processing factor 4 domain"/>
    <property type="match status" value="1"/>
</dbReference>
<dbReference type="InterPro" id="IPR001680">
    <property type="entry name" value="WD40_rpt"/>
</dbReference>
<proteinExistence type="predicted"/>
<feature type="repeat" description="WD" evidence="3">
    <location>
        <begin position="343"/>
        <end position="384"/>
    </location>
</feature>
<dbReference type="GO" id="GO:0000398">
    <property type="term" value="P:mRNA splicing, via spliceosome"/>
    <property type="evidence" value="ECO:0007669"/>
    <property type="project" value="TreeGrafter"/>
</dbReference>
<dbReference type="PROSITE" id="PS50294">
    <property type="entry name" value="WD_REPEATS_REGION"/>
    <property type="match status" value="4"/>
</dbReference>
<evidence type="ECO:0000256" key="1">
    <source>
        <dbReference type="ARBA" id="ARBA00022574"/>
    </source>
</evidence>
<evidence type="ECO:0000313" key="6">
    <source>
        <dbReference type="EMBL" id="TIA89577.1"/>
    </source>
</evidence>
<feature type="repeat" description="WD" evidence="3">
    <location>
        <begin position="167"/>
        <end position="208"/>
    </location>
</feature>
<dbReference type="PROSITE" id="PS00678">
    <property type="entry name" value="WD_REPEATS_1"/>
    <property type="match status" value="2"/>
</dbReference>
<organism evidence="6 7">
    <name type="scientific">Wallemia hederae</name>
    <dbReference type="NCBI Taxonomy" id="1540922"/>
    <lineage>
        <taxon>Eukaryota</taxon>
        <taxon>Fungi</taxon>
        <taxon>Dikarya</taxon>
        <taxon>Basidiomycota</taxon>
        <taxon>Wallemiomycotina</taxon>
        <taxon>Wallemiomycetes</taxon>
        <taxon>Wallemiales</taxon>
        <taxon>Wallemiaceae</taxon>
        <taxon>Wallemia</taxon>
    </lineage>
</organism>
<dbReference type="InterPro" id="IPR020472">
    <property type="entry name" value="WD40_PAC1"/>
</dbReference>
<comment type="caution">
    <text evidence="6">The sequence shown here is derived from an EMBL/GenBank/DDBJ whole genome shotgun (WGS) entry which is preliminary data.</text>
</comment>
<evidence type="ECO:0000313" key="7">
    <source>
        <dbReference type="Proteomes" id="UP000310189"/>
    </source>
</evidence>
<feature type="repeat" description="WD" evidence="3">
    <location>
        <begin position="259"/>
        <end position="300"/>
    </location>
</feature>
<evidence type="ECO:0000256" key="3">
    <source>
        <dbReference type="PROSITE-ProRule" id="PRU00221"/>
    </source>
</evidence>
<reference evidence="6 7" key="1">
    <citation type="submission" date="2019-03" db="EMBL/GenBank/DDBJ databases">
        <title>Sequencing 23 genomes of Wallemia ichthyophaga.</title>
        <authorList>
            <person name="Gostincar C."/>
        </authorList>
    </citation>
    <scope>NUCLEOTIDE SEQUENCE [LARGE SCALE GENOMIC DNA]</scope>
    <source>
        <strain evidence="6 7">EXF-5753</strain>
    </source>
</reference>
<evidence type="ECO:0000256" key="2">
    <source>
        <dbReference type="ARBA" id="ARBA00022737"/>
    </source>
</evidence>
<dbReference type="Gene3D" id="2.130.10.10">
    <property type="entry name" value="YVTN repeat-like/Quinoprotein amine dehydrogenase"/>
    <property type="match status" value="3"/>
</dbReference>
<evidence type="ECO:0000256" key="4">
    <source>
        <dbReference type="SAM" id="MobiDB-lite"/>
    </source>
</evidence>
<dbReference type="PANTHER" id="PTHR19846">
    <property type="entry name" value="WD40 REPEAT PROTEIN"/>
    <property type="match status" value="1"/>
</dbReference>
<protein>
    <recommendedName>
        <fullName evidence="5">Pre-mRNA processing factor 4 (PRP4)-like domain-containing protein</fullName>
    </recommendedName>
</protein>
<feature type="compositionally biased region" description="Basic and acidic residues" evidence="4">
    <location>
        <begin position="1"/>
        <end position="14"/>
    </location>
</feature>
<dbReference type="GO" id="GO:0030621">
    <property type="term" value="F:U4 snRNA binding"/>
    <property type="evidence" value="ECO:0007669"/>
    <property type="project" value="TreeGrafter"/>
</dbReference>
<feature type="region of interest" description="Disordered" evidence="4">
    <location>
        <begin position="1"/>
        <end position="27"/>
    </location>
</feature>
<dbReference type="PROSITE" id="PS50082">
    <property type="entry name" value="WD_REPEATS_2"/>
    <property type="match status" value="5"/>
</dbReference>
<dbReference type="FunFam" id="2.130.10.10:FF:001211">
    <property type="entry name" value="CBN-PRP-4 protein"/>
    <property type="match status" value="1"/>
</dbReference>
<dbReference type="InterPro" id="IPR015943">
    <property type="entry name" value="WD40/YVTN_repeat-like_dom_sf"/>
</dbReference>
<dbReference type="PRINTS" id="PR00320">
    <property type="entry name" value="GPROTEINBRPT"/>
</dbReference>
<feature type="region of interest" description="Disordered" evidence="4">
    <location>
        <begin position="82"/>
        <end position="103"/>
    </location>
</feature>
<dbReference type="GO" id="GO:0017070">
    <property type="term" value="F:U6 snRNA binding"/>
    <property type="evidence" value="ECO:0007669"/>
    <property type="project" value="TreeGrafter"/>
</dbReference>
<sequence length="495" mass="55516">MKDFDDLVNDDKYEMGTGQQLAREEAQATEDMFERRKALRTLAVPTDDAKVRERLRAMSLPMTLFGERNEDRRNRLKSIIADMQHEAGESTKVESESDSEEEEEEFYTVGSQDLLHARKWMAEYSMPRAKKRIDKEREDWKTPLKSIIDARKRTFEYIKSFSVLGSQVGDSRPISQIKFSPDSRLLATGSWSGSVKLWDIPNCNHQMTFRGHEGLVGGVAWHPEATLSQSKASVNLASGSQDNTVALWSLEKDTPLASLKGHTHQVRRVAFHPSGRYVGSASFDETWRLWDVETQAELLLQEGHSKEVYTIAFQDDGALVGSAGMDAIGRTWDLRTGRTAMVLDGHADKILAMDFSPNGYQCATGSGDGKIIIWDLRALKSISTIPAHNISVGDVKFYRQPEPVLRARSDSQDAKMDESADTDDTPIVKEPYSHGLFLASAGFDGYTKLWSADDWLCQKSIAENSKIMSVDISNDGRHIATGEWSRSFKLFGTDL</sequence>
<dbReference type="SUPFAM" id="SSF50978">
    <property type="entry name" value="WD40 repeat-like"/>
    <property type="match status" value="1"/>
</dbReference>
<dbReference type="SMART" id="SM00320">
    <property type="entry name" value="WD40"/>
    <property type="match status" value="7"/>
</dbReference>
<dbReference type="InterPro" id="IPR014906">
    <property type="entry name" value="PRP4-like"/>
</dbReference>
<dbReference type="EMBL" id="SPNW01000026">
    <property type="protein sequence ID" value="TIA89577.1"/>
    <property type="molecule type" value="Genomic_DNA"/>
</dbReference>
<name>A0A4T0FLV6_9BASI</name>
<dbReference type="OrthoDB" id="540662at2759"/>
<dbReference type="CDD" id="cd00200">
    <property type="entry name" value="WD40"/>
    <property type="match status" value="1"/>
</dbReference>
<accession>A0A4T0FLV6</accession>
<dbReference type="SMART" id="SM00500">
    <property type="entry name" value="SFM"/>
    <property type="match status" value="1"/>
</dbReference>
<feature type="repeat" description="WD" evidence="3">
    <location>
        <begin position="301"/>
        <end position="342"/>
    </location>
</feature>
<dbReference type="Proteomes" id="UP000310189">
    <property type="component" value="Unassembled WGS sequence"/>
</dbReference>
<feature type="repeat" description="WD" evidence="3">
    <location>
        <begin position="209"/>
        <end position="258"/>
    </location>
</feature>
<dbReference type="SUPFAM" id="SSF158230">
    <property type="entry name" value="PRP4-like"/>
    <property type="match status" value="1"/>
</dbReference>
<keyword evidence="1 3" id="KW-0853">WD repeat</keyword>
<dbReference type="GO" id="GO:0046540">
    <property type="term" value="C:U4/U6 x U5 tri-snRNP complex"/>
    <property type="evidence" value="ECO:0007669"/>
    <property type="project" value="TreeGrafter"/>
</dbReference>
<dbReference type="InterPro" id="IPR036322">
    <property type="entry name" value="WD40_repeat_dom_sf"/>
</dbReference>
<keyword evidence="7" id="KW-1185">Reference proteome</keyword>
<keyword evidence="2" id="KW-0677">Repeat</keyword>
<feature type="compositionally biased region" description="Basic and acidic residues" evidence="4">
    <location>
        <begin position="83"/>
        <end position="95"/>
    </location>
</feature>